<dbReference type="Proteomes" id="UP000008555">
    <property type="component" value="Chromosome"/>
</dbReference>
<dbReference type="GO" id="GO:0032259">
    <property type="term" value="P:methylation"/>
    <property type="evidence" value="ECO:0007669"/>
    <property type="project" value="UniProtKB-KW"/>
</dbReference>
<dbReference type="RefSeq" id="WP_011997462.1">
    <property type="nucleotide sequence ID" value="NC_009727.1"/>
</dbReference>
<dbReference type="PANTHER" id="PTHR38043">
    <property type="entry name" value="PROTEIN HEMX"/>
    <property type="match status" value="1"/>
</dbReference>
<dbReference type="Pfam" id="PF04375">
    <property type="entry name" value="HemX"/>
    <property type="match status" value="1"/>
</dbReference>
<evidence type="ECO:0000256" key="1">
    <source>
        <dbReference type="SAM" id="Coils"/>
    </source>
</evidence>
<keyword evidence="2" id="KW-1133">Transmembrane helix</keyword>
<keyword evidence="1" id="KW-0175">Coiled coil</keyword>
<feature type="coiled-coil region" evidence="1">
    <location>
        <begin position="50"/>
        <end position="88"/>
    </location>
</feature>
<dbReference type="GO" id="GO:0004851">
    <property type="term" value="F:uroporphyrin-III C-methyltransferase activity"/>
    <property type="evidence" value="ECO:0007669"/>
    <property type="project" value="UniProtKB-EC"/>
</dbReference>
<keyword evidence="2" id="KW-0472">Membrane</keyword>
<evidence type="ECO:0000313" key="3">
    <source>
        <dbReference type="EMBL" id="ABS77824.2"/>
    </source>
</evidence>
<evidence type="ECO:0000313" key="4">
    <source>
        <dbReference type="Proteomes" id="UP000008555"/>
    </source>
</evidence>
<feature type="transmembrane region" description="Helical" evidence="2">
    <location>
        <begin position="21"/>
        <end position="45"/>
    </location>
</feature>
<dbReference type="KEGG" id="cbd:CBUD_2176"/>
<reference evidence="3 4" key="1">
    <citation type="journal article" date="2009" name="Infect. Immun.">
        <title>Comparative genomics reveal extensive transposon-mediated genomic plasticity and diversity among potential effector proteins within the genus Coxiella.</title>
        <authorList>
            <person name="Beare P.A."/>
            <person name="Unsworth N."/>
            <person name="Andoh M."/>
            <person name="Voth D.E."/>
            <person name="Omsland A."/>
            <person name="Gilk S.D."/>
            <person name="Williams K.P."/>
            <person name="Sobral B.W."/>
            <person name="Kupko J.J.III."/>
            <person name="Porcella S.F."/>
            <person name="Samuel J.E."/>
            <person name="Heinzen R.A."/>
        </authorList>
    </citation>
    <scope>NUCLEOTIDE SEQUENCE [LARGE SCALE GENOMIC DNA]</scope>
    <source>
        <strain evidence="3 4">Dugway 5J108-111</strain>
    </source>
</reference>
<protein>
    <submittedName>
        <fullName evidence="3">Uroporphyrin-III C-methyltransferase</fullName>
        <ecNumber evidence="3">2.1.1.107</ecNumber>
    </submittedName>
</protein>
<dbReference type="AlphaFoldDB" id="A9KDD0"/>
<dbReference type="EC" id="2.1.1.107" evidence="3"/>
<name>A9KDD0_COXBN</name>
<keyword evidence="2" id="KW-0812">Transmembrane</keyword>
<dbReference type="PANTHER" id="PTHR38043:SF1">
    <property type="entry name" value="PROTEIN HEMX"/>
    <property type="match status" value="1"/>
</dbReference>
<keyword evidence="3" id="KW-0808">Transferase</keyword>
<accession>A9KDD0</accession>
<proteinExistence type="predicted"/>
<dbReference type="EMBL" id="CP000733">
    <property type="protein sequence ID" value="ABS77824.2"/>
    <property type="molecule type" value="Genomic_DNA"/>
</dbReference>
<evidence type="ECO:0000256" key="2">
    <source>
        <dbReference type="SAM" id="Phobius"/>
    </source>
</evidence>
<keyword evidence="3" id="KW-0489">Methyltransferase</keyword>
<dbReference type="InterPro" id="IPR007470">
    <property type="entry name" value="HemX"/>
</dbReference>
<gene>
    <name evidence="3" type="ordered locus">CBUD_2176</name>
</gene>
<organism evidence="3 4">
    <name type="scientific">Coxiella burnetii (strain Dugway 5J108-111)</name>
    <dbReference type="NCBI Taxonomy" id="434922"/>
    <lineage>
        <taxon>Bacteria</taxon>
        <taxon>Pseudomonadati</taxon>
        <taxon>Pseudomonadota</taxon>
        <taxon>Gammaproteobacteria</taxon>
        <taxon>Legionellales</taxon>
        <taxon>Coxiellaceae</taxon>
        <taxon>Coxiella</taxon>
    </lineage>
</organism>
<sequence>MPEMPSPQQSPAKTKSMPIQTIAFLLGIIAFILALGGIAFGVAIWHRLNSAQLEQSLGRFQGELQQSQAELQAAIATNRKNIDQLTHEVTHPSAEQTVAEIAYLVQLAHLHLTIENNTLAAIQILKMVQQQLQPVSSDALTTLKQAVDQDITALSAVPQIDLIELSERLDHLKTEIAALSMQPHRSAPESPTTSTPESKTWWEKIKHSFSKALNNLFVIRRVDHPTSPLTEPGQTLFLKENLQLQLVQAQWALLNREPKVYQGSLNRAVQWLSNYDHNQPEADNIIKKIQALAVINIKPQTPQLQSWSIVKTLLTQDVGG</sequence>
<dbReference type="HOGENOM" id="CLU_036381_4_1_6"/>